<keyword evidence="6 12" id="KW-1133">Transmembrane helix</keyword>
<keyword evidence="5 12" id="KW-0375">Hydrogen ion transport</keyword>
<dbReference type="PANTHER" id="PTHR33445">
    <property type="entry name" value="ATP SYNTHASE SUBUNIT B', CHLOROPLASTIC"/>
    <property type="match status" value="1"/>
</dbReference>
<dbReference type="Proteomes" id="UP000176850">
    <property type="component" value="Unassembled WGS sequence"/>
</dbReference>
<evidence type="ECO:0000256" key="11">
    <source>
        <dbReference type="ARBA" id="ARBA00037847"/>
    </source>
</evidence>
<reference evidence="15 16" key="1">
    <citation type="journal article" date="2016" name="Nat. Commun.">
        <title>Thousands of microbial genomes shed light on interconnected biogeochemical processes in an aquifer system.</title>
        <authorList>
            <person name="Anantharaman K."/>
            <person name="Brown C.T."/>
            <person name="Hug L.A."/>
            <person name="Sharon I."/>
            <person name="Castelle C.J."/>
            <person name="Probst A.J."/>
            <person name="Thomas B.C."/>
            <person name="Singh A."/>
            <person name="Wilkins M.J."/>
            <person name="Karaoz U."/>
            <person name="Brodie E.L."/>
            <person name="Williams K.H."/>
            <person name="Hubbard S.S."/>
            <person name="Banfield J.F."/>
        </authorList>
    </citation>
    <scope>NUCLEOTIDE SEQUENCE [LARGE SCALE GENOMIC DNA]</scope>
</reference>
<evidence type="ECO:0000256" key="12">
    <source>
        <dbReference type="HAMAP-Rule" id="MF_01398"/>
    </source>
</evidence>
<keyword evidence="14" id="KW-0175">Coiled coil</keyword>
<keyword evidence="4 12" id="KW-0812">Transmembrane</keyword>
<dbReference type="Pfam" id="PF00430">
    <property type="entry name" value="ATP-synt_B"/>
    <property type="match status" value="1"/>
</dbReference>
<evidence type="ECO:0000256" key="5">
    <source>
        <dbReference type="ARBA" id="ARBA00022781"/>
    </source>
</evidence>
<accession>A0A1F7GFM9</accession>
<evidence type="ECO:0000256" key="1">
    <source>
        <dbReference type="ARBA" id="ARBA00005513"/>
    </source>
</evidence>
<comment type="subcellular location">
    <subcellularLocation>
        <location evidence="12">Cell membrane</location>
        <topology evidence="12">Single-pass membrane protein</topology>
    </subcellularLocation>
    <subcellularLocation>
        <location evidence="11">Endomembrane system</location>
        <topology evidence="11">Single-pass membrane protein</topology>
    </subcellularLocation>
</comment>
<dbReference type="AlphaFoldDB" id="A0A1F7GFM9"/>
<dbReference type="PANTHER" id="PTHR33445:SF2">
    <property type="entry name" value="ATP SYNTHASE SUBUNIT B', CHLOROPLASTIC"/>
    <property type="match status" value="1"/>
</dbReference>
<keyword evidence="8 12" id="KW-0472">Membrane</keyword>
<comment type="function">
    <text evidence="10 12">F(1)F(0) ATP synthase produces ATP from ADP in the presence of a proton or sodium gradient. F-type ATPases consist of two structural domains, F(1) containing the extramembraneous catalytic core and F(0) containing the membrane proton channel, linked together by a central stalk and a peripheral stalk. During catalysis, ATP synthesis in the catalytic domain of F(1) is coupled via a rotary mechanism of the central stalk subunits to proton translocation.</text>
</comment>
<evidence type="ECO:0000313" key="15">
    <source>
        <dbReference type="EMBL" id="OGK17675.1"/>
    </source>
</evidence>
<dbReference type="GO" id="GO:0046933">
    <property type="term" value="F:proton-transporting ATP synthase activity, rotational mechanism"/>
    <property type="evidence" value="ECO:0007669"/>
    <property type="project" value="UniProtKB-UniRule"/>
</dbReference>
<dbReference type="EMBL" id="MFZH01000039">
    <property type="protein sequence ID" value="OGK17675.1"/>
    <property type="molecule type" value="Genomic_DNA"/>
</dbReference>
<organism evidence="15 16">
    <name type="scientific">Candidatus Roizmanbacteria bacterium RIFCSPHIGHO2_01_FULL_39_24</name>
    <dbReference type="NCBI Taxonomy" id="1802032"/>
    <lineage>
        <taxon>Bacteria</taxon>
        <taxon>Candidatus Roizmaniibacteriota</taxon>
    </lineage>
</organism>
<feature type="transmembrane region" description="Helical" evidence="12">
    <location>
        <begin position="12"/>
        <end position="29"/>
    </location>
</feature>
<keyword evidence="2 12" id="KW-0813">Transport</keyword>
<comment type="similarity">
    <text evidence="1 12 13">Belongs to the ATPase B chain family.</text>
</comment>
<dbReference type="GO" id="GO:0005886">
    <property type="term" value="C:plasma membrane"/>
    <property type="evidence" value="ECO:0007669"/>
    <property type="project" value="UniProtKB-SubCell"/>
</dbReference>
<dbReference type="GO" id="GO:0045259">
    <property type="term" value="C:proton-transporting ATP synthase complex"/>
    <property type="evidence" value="ECO:0007669"/>
    <property type="project" value="UniProtKB-KW"/>
</dbReference>
<evidence type="ECO:0000256" key="8">
    <source>
        <dbReference type="ARBA" id="ARBA00023136"/>
    </source>
</evidence>
<keyword evidence="3 12" id="KW-0138">CF(0)</keyword>
<sequence length="164" mass="19031">MEALGIDGKLLLAQLINFGLFFLIFKKFMAKPFFEFIKKQQEAEKEKDRMTEKMLLEESKMEEREKKIVEKAQKEAAEIIQDAKNSAKKIEEKGRLKAQEEVGMLKAQLKKQLEEEEKVLRDRVKEDVMTTSGELVRLVLRDSLDSKQQSQIVANLLKKADTLN</sequence>
<evidence type="ECO:0000256" key="9">
    <source>
        <dbReference type="ARBA" id="ARBA00023310"/>
    </source>
</evidence>
<feature type="coiled-coil region" evidence="14">
    <location>
        <begin position="40"/>
        <end position="126"/>
    </location>
</feature>
<keyword evidence="9 12" id="KW-0066">ATP synthesis</keyword>
<dbReference type="HAMAP" id="MF_01398">
    <property type="entry name" value="ATP_synth_b_bprime"/>
    <property type="match status" value="1"/>
</dbReference>
<comment type="caution">
    <text evidence="15">The sequence shown here is derived from an EMBL/GenBank/DDBJ whole genome shotgun (WGS) entry which is preliminary data.</text>
</comment>
<protein>
    <recommendedName>
        <fullName evidence="12">ATP synthase subunit b</fullName>
    </recommendedName>
    <alternativeName>
        <fullName evidence="12">ATP synthase F(0) sector subunit b</fullName>
    </alternativeName>
    <alternativeName>
        <fullName evidence="12">ATPase subunit I</fullName>
    </alternativeName>
    <alternativeName>
        <fullName evidence="12">F-type ATPase subunit b</fullName>
        <shortName evidence="12">F-ATPase subunit b</shortName>
    </alternativeName>
</protein>
<dbReference type="InterPro" id="IPR002146">
    <property type="entry name" value="ATP_synth_b/b'su_bac/chlpt"/>
</dbReference>
<evidence type="ECO:0000256" key="13">
    <source>
        <dbReference type="RuleBase" id="RU003848"/>
    </source>
</evidence>
<evidence type="ECO:0000256" key="2">
    <source>
        <dbReference type="ARBA" id="ARBA00022448"/>
    </source>
</evidence>
<name>A0A1F7GFM9_9BACT</name>
<dbReference type="InterPro" id="IPR050059">
    <property type="entry name" value="ATP_synthase_B_chain"/>
</dbReference>
<evidence type="ECO:0000256" key="14">
    <source>
        <dbReference type="SAM" id="Coils"/>
    </source>
</evidence>
<evidence type="ECO:0000256" key="10">
    <source>
        <dbReference type="ARBA" id="ARBA00025198"/>
    </source>
</evidence>
<evidence type="ECO:0000256" key="6">
    <source>
        <dbReference type="ARBA" id="ARBA00022989"/>
    </source>
</evidence>
<dbReference type="CDD" id="cd06503">
    <property type="entry name" value="ATP-synt_Fo_b"/>
    <property type="match status" value="1"/>
</dbReference>
<dbReference type="GO" id="GO:0012505">
    <property type="term" value="C:endomembrane system"/>
    <property type="evidence" value="ECO:0007669"/>
    <property type="project" value="UniProtKB-SubCell"/>
</dbReference>
<dbReference type="GO" id="GO:0046961">
    <property type="term" value="F:proton-transporting ATPase activity, rotational mechanism"/>
    <property type="evidence" value="ECO:0007669"/>
    <property type="project" value="TreeGrafter"/>
</dbReference>
<comment type="subunit">
    <text evidence="12">F-type ATPases have 2 components, F(1) - the catalytic core - and F(0) - the membrane proton channel. F(1) has five subunits: alpha(3), beta(3), gamma(1), delta(1), epsilon(1). F(0) has three main subunits: a(1), b(2) and c(10-14). The alpha and beta chains form an alternating ring which encloses part of the gamma chain. F(1) is attached to F(0) by a central stalk formed by the gamma and epsilon chains, while a peripheral stalk is formed by the delta and b chains.</text>
</comment>
<evidence type="ECO:0000256" key="4">
    <source>
        <dbReference type="ARBA" id="ARBA00022692"/>
    </source>
</evidence>
<comment type="function">
    <text evidence="12">Component of the F(0) channel, it forms part of the peripheral stalk, linking F(1) to F(0).</text>
</comment>
<evidence type="ECO:0000313" key="16">
    <source>
        <dbReference type="Proteomes" id="UP000176850"/>
    </source>
</evidence>
<evidence type="ECO:0000256" key="3">
    <source>
        <dbReference type="ARBA" id="ARBA00022547"/>
    </source>
</evidence>
<evidence type="ECO:0000256" key="7">
    <source>
        <dbReference type="ARBA" id="ARBA00023065"/>
    </source>
</evidence>
<keyword evidence="12" id="KW-1003">Cell membrane</keyword>
<proteinExistence type="inferred from homology"/>
<keyword evidence="7 12" id="KW-0406">Ion transport</keyword>
<gene>
    <name evidence="12" type="primary">atpF</name>
    <name evidence="15" type="ORF">A2799_04500</name>
</gene>